<reference evidence="6 7" key="1">
    <citation type="submission" date="2016-02" db="EMBL/GenBank/DDBJ databases">
        <title>Complete Genome Sequence of Weissella jogaejeotgali FOL01.</title>
        <authorList>
            <person name="Lee J.-H."/>
            <person name="Ku H.-J."/>
        </authorList>
    </citation>
    <scope>NUCLEOTIDE SEQUENCE [LARGE SCALE GENOMIC DNA]</scope>
    <source>
        <strain evidence="6 7">FOL01</strain>
    </source>
</reference>
<evidence type="ECO:0000256" key="5">
    <source>
        <dbReference type="SAM" id="Phobius"/>
    </source>
</evidence>
<evidence type="ECO:0000313" key="7">
    <source>
        <dbReference type="Proteomes" id="UP000185473"/>
    </source>
</evidence>
<dbReference type="AlphaFoldDB" id="A0A1L6RB71"/>
<dbReference type="Pfam" id="PF13564">
    <property type="entry name" value="DoxX_2"/>
    <property type="match status" value="1"/>
</dbReference>
<feature type="transmembrane region" description="Helical" evidence="5">
    <location>
        <begin position="44"/>
        <end position="62"/>
    </location>
</feature>
<comment type="subcellular location">
    <subcellularLocation>
        <location evidence="1">Membrane</location>
        <topology evidence="1">Multi-pass membrane protein</topology>
    </subcellularLocation>
</comment>
<name>A0A1L6RB71_9LACO</name>
<keyword evidence="3 5" id="KW-1133">Transmembrane helix</keyword>
<protein>
    <submittedName>
        <fullName evidence="6">Putative integral membrane protein</fullName>
    </submittedName>
</protein>
<organism evidence="6 7">
    <name type="scientific">Weissella jogaejeotgali</name>
    <dbReference type="NCBI Taxonomy" id="1631871"/>
    <lineage>
        <taxon>Bacteria</taxon>
        <taxon>Bacillati</taxon>
        <taxon>Bacillota</taxon>
        <taxon>Bacilli</taxon>
        <taxon>Lactobacillales</taxon>
        <taxon>Lactobacillaceae</taxon>
        <taxon>Weissella</taxon>
    </lineage>
</organism>
<feature type="transmembrane region" description="Helical" evidence="5">
    <location>
        <begin position="97"/>
        <end position="117"/>
    </location>
</feature>
<evidence type="ECO:0000256" key="2">
    <source>
        <dbReference type="ARBA" id="ARBA00022692"/>
    </source>
</evidence>
<keyword evidence="7" id="KW-1185">Reference proteome</keyword>
<dbReference type="STRING" id="1631871.FOL01_0861"/>
<evidence type="ECO:0000256" key="1">
    <source>
        <dbReference type="ARBA" id="ARBA00004141"/>
    </source>
</evidence>
<evidence type="ECO:0000313" key="6">
    <source>
        <dbReference type="EMBL" id="APS41720.1"/>
    </source>
</evidence>
<evidence type="ECO:0000256" key="3">
    <source>
        <dbReference type="ARBA" id="ARBA00022989"/>
    </source>
</evidence>
<dbReference type="GO" id="GO:0016020">
    <property type="term" value="C:membrane"/>
    <property type="evidence" value="ECO:0007669"/>
    <property type="project" value="UniProtKB-SubCell"/>
</dbReference>
<sequence length="118" mass="13170">MVIVLWILQILLALLFLSSGYSKTFQYNKKEAELKKMDHLESKGLIMFIGTAEMLGALGLILPKATSILPVLTMWAAIGLMIIMLGAFFTHLKFKEYQNATFVTVVFLLLLAIAVYAV</sequence>
<gene>
    <name evidence="6" type="ORF">FOL01_0861</name>
</gene>
<keyword evidence="2 5" id="KW-0812">Transmembrane</keyword>
<keyword evidence="4 5" id="KW-0472">Membrane</keyword>
<dbReference type="InterPro" id="IPR032808">
    <property type="entry name" value="DoxX"/>
</dbReference>
<proteinExistence type="predicted"/>
<feature type="transmembrane region" description="Helical" evidence="5">
    <location>
        <begin position="69"/>
        <end position="91"/>
    </location>
</feature>
<dbReference type="EMBL" id="CP014332">
    <property type="protein sequence ID" value="APS41720.1"/>
    <property type="molecule type" value="Genomic_DNA"/>
</dbReference>
<dbReference type="RefSeq" id="WP_075269551.1">
    <property type="nucleotide sequence ID" value="NZ_CP014332.1"/>
</dbReference>
<dbReference type="OrthoDB" id="3385086at2"/>
<dbReference type="KEGG" id="wjo:FOL01_0861"/>
<evidence type="ECO:0000256" key="4">
    <source>
        <dbReference type="ARBA" id="ARBA00023136"/>
    </source>
</evidence>
<accession>A0A1L6RB71</accession>
<dbReference type="Proteomes" id="UP000185473">
    <property type="component" value="Chromosome"/>
</dbReference>